<dbReference type="InterPro" id="IPR010235">
    <property type="entry name" value="HepT"/>
</dbReference>
<dbReference type="STRING" id="1027249.SAMN05216179_2688"/>
<reference evidence="1 2" key="1">
    <citation type="submission" date="2016-11" db="EMBL/GenBank/DDBJ databases">
        <authorList>
            <person name="Jaros S."/>
            <person name="Januszkiewicz K."/>
            <person name="Wedrychowicz H."/>
        </authorList>
    </citation>
    <scope>NUCLEOTIDE SEQUENCE [LARGE SCALE GENOMIC DNA]</scope>
    <source>
        <strain evidence="1 2">CGMCC 1.10681</strain>
    </source>
</reference>
<dbReference type="NCBIfam" id="TIGR01987">
    <property type="entry name" value="HI0074"/>
    <property type="match status" value="1"/>
</dbReference>
<dbReference type="EMBL" id="FRCZ01000005">
    <property type="protein sequence ID" value="SHN23523.1"/>
    <property type="molecule type" value="Genomic_DNA"/>
</dbReference>
<evidence type="ECO:0000313" key="1">
    <source>
        <dbReference type="EMBL" id="SHN23523.1"/>
    </source>
</evidence>
<dbReference type="OrthoDB" id="9810452at2"/>
<evidence type="ECO:0000313" key="2">
    <source>
        <dbReference type="Proteomes" id="UP000184184"/>
    </source>
</evidence>
<dbReference type="Proteomes" id="UP000184184">
    <property type="component" value="Unassembled WGS sequence"/>
</dbReference>
<dbReference type="GO" id="GO:0016740">
    <property type="term" value="F:transferase activity"/>
    <property type="evidence" value="ECO:0007669"/>
    <property type="project" value="UniProtKB-KW"/>
</dbReference>
<sequence length="133" mass="15855">MGTEDRKLQQSASNLEKSLLRLEEALHENHDNRLIVDGTIQRFEFTIELYWKTLKRLLQVEGIVVKTPKETLKEAYQVGWLENEKAWLQMLRDRNETFHTYNEELALQIVENIQEYFPEMKKTFSDLRGKGKL</sequence>
<dbReference type="Pfam" id="PF08780">
    <property type="entry name" value="NTase_sub_bind"/>
    <property type="match status" value="1"/>
</dbReference>
<proteinExistence type="predicted"/>
<protein>
    <submittedName>
        <fullName evidence="1">Nucleotidyltransferase substrate binding protein, HI0074 family</fullName>
    </submittedName>
</protein>
<dbReference type="RefSeq" id="WP_073202358.1">
    <property type="nucleotide sequence ID" value="NZ_FRCZ01000005.1"/>
</dbReference>
<gene>
    <name evidence="1" type="ORF">SAMN05216179_2688</name>
</gene>
<dbReference type="SUPFAM" id="SSF81593">
    <property type="entry name" value="Nucleotidyltransferase substrate binding subunit/domain"/>
    <property type="match status" value="1"/>
</dbReference>
<keyword evidence="1" id="KW-0808">Transferase</keyword>
<dbReference type="Gene3D" id="1.20.120.330">
    <property type="entry name" value="Nucleotidyltransferases domain 2"/>
    <property type="match status" value="1"/>
</dbReference>
<accession>A0A1M7Q0H1</accession>
<name>A0A1M7Q0H1_9BACI</name>
<dbReference type="AlphaFoldDB" id="A0A1M7Q0H1"/>
<organism evidence="1 2">
    <name type="scientific">Gracilibacillus kekensis</name>
    <dbReference type="NCBI Taxonomy" id="1027249"/>
    <lineage>
        <taxon>Bacteria</taxon>
        <taxon>Bacillati</taxon>
        <taxon>Bacillota</taxon>
        <taxon>Bacilli</taxon>
        <taxon>Bacillales</taxon>
        <taxon>Bacillaceae</taxon>
        <taxon>Gracilibacillus</taxon>
    </lineage>
</organism>
<keyword evidence="2" id="KW-1185">Reference proteome</keyword>